<dbReference type="Gene3D" id="3.40.50.150">
    <property type="entry name" value="Vaccinia Virus protein VP39"/>
    <property type="match status" value="1"/>
</dbReference>
<dbReference type="InterPro" id="IPR029063">
    <property type="entry name" value="SAM-dependent_MTases_sf"/>
</dbReference>
<evidence type="ECO:0000313" key="3">
    <source>
        <dbReference type="Proteomes" id="UP001516472"/>
    </source>
</evidence>
<dbReference type="SUPFAM" id="SSF53335">
    <property type="entry name" value="S-adenosyl-L-methionine-dependent methyltransferases"/>
    <property type="match status" value="1"/>
</dbReference>
<dbReference type="RefSeq" id="WP_193350004.1">
    <property type="nucleotide sequence ID" value="NZ_CBCSIP010000023.1"/>
</dbReference>
<accession>A0ABR9PRJ6</accession>
<evidence type="ECO:0000313" key="2">
    <source>
        <dbReference type="EMBL" id="MBE4750546.1"/>
    </source>
</evidence>
<proteinExistence type="predicted"/>
<dbReference type="Proteomes" id="UP001516472">
    <property type="component" value="Unassembled WGS sequence"/>
</dbReference>
<comment type="caution">
    <text evidence="2">The sequence shown here is derived from an EMBL/GenBank/DDBJ whole genome shotgun (WGS) entry which is preliminary data.</text>
</comment>
<sequence length="251" mass="26720">MTDDARMGTAGAKRTVYCEDALAWLDARPVLEGCSVVASMPDVSEFPSLTLPQWKDWFVGAAARVLSRVPEDGVAVFYQSDVKKDGAWVDKGYLVSKAAEAAGCETLWHKVVCRRTPGTVTFGRPAYSHLLCFSRGLKADPAKSTADVLPEAGEVTWTRGMGLAACLVACRFILEQTRTRTVVDPFCGHGTALAVANALGLDAVGVELSRKRARRARNLQASWNGSRLVLLPGAGGGPAPDDAPDDSPDDA</sequence>
<name>A0ABR9PRJ6_9BACT</name>
<dbReference type="EMBL" id="JAAIYO010000005">
    <property type="protein sequence ID" value="MBE4750546.1"/>
    <property type="molecule type" value="Genomic_DNA"/>
</dbReference>
<feature type="compositionally biased region" description="Acidic residues" evidence="1">
    <location>
        <begin position="242"/>
        <end position="251"/>
    </location>
</feature>
<reference evidence="2 3" key="1">
    <citation type="submission" date="2020-02" db="EMBL/GenBank/DDBJ databases">
        <authorList>
            <person name="Babadi Z.K."/>
            <person name="Risdian C."/>
            <person name="Ebrahimipour G.H."/>
            <person name="Wink J."/>
        </authorList>
    </citation>
    <scope>NUCLEOTIDE SEQUENCE [LARGE SCALE GENOMIC DNA]</scope>
    <source>
        <strain evidence="2 3">ZKHCc1 1396</strain>
    </source>
</reference>
<feature type="region of interest" description="Disordered" evidence="1">
    <location>
        <begin position="231"/>
        <end position="251"/>
    </location>
</feature>
<evidence type="ECO:0000256" key="1">
    <source>
        <dbReference type="SAM" id="MobiDB-lite"/>
    </source>
</evidence>
<keyword evidence="3" id="KW-1185">Reference proteome</keyword>
<gene>
    <name evidence="2" type="ORF">G4177_20470</name>
</gene>
<organism evidence="2 3">
    <name type="scientific">Corallococcus soli</name>
    <dbReference type="NCBI Taxonomy" id="2710757"/>
    <lineage>
        <taxon>Bacteria</taxon>
        <taxon>Pseudomonadati</taxon>
        <taxon>Myxococcota</taxon>
        <taxon>Myxococcia</taxon>
        <taxon>Myxococcales</taxon>
        <taxon>Cystobacterineae</taxon>
        <taxon>Myxococcaceae</taxon>
        <taxon>Corallococcus</taxon>
    </lineage>
</organism>
<protein>
    <submittedName>
        <fullName evidence="2">Site-specific DNA-methyltransferase</fullName>
    </submittedName>
</protein>